<dbReference type="Proteomes" id="UP000309550">
    <property type="component" value="Unassembled WGS sequence"/>
</dbReference>
<comment type="caution">
    <text evidence="2">The sequence shown here is derived from an EMBL/GenBank/DDBJ whole genome shotgun (WGS) entry which is preliminary data.</text>
</comment>
<reference evidence="2 3" key="1">
    <citation type="submission" date="2019-05" db="EMBL/GenBank/DDBJ databases">
        <title>Sulfitobacter sabulilitoris sp. nov., isolated from a marine sand.</title>
        <authorList>
            <person name="Yoon J.-H."/>
        </authorList>
    </citation>
    <scope>NUCLEOTIDE SEQUENCE [LARGE SCALE GENOMIC DNA]</scope>
    <source>
        <strain evidence="2 3">HSMS-29</strain>
    </source>
</reference>
<dbReference type="OrthoDB" id="7929427at2"/>
<sequence>MCLGAGPVRAQAVAAAPPPQQPLSAIDWLDRNAPSATAVPGDARDPQFLDEPPVARSGSVPGITVTPLADEAVRHVGLVPPSVTGLPPDLWAGSDPDTVSALLADMPDLRLPAAQSLFYSLLLTEAQGPSGDRNARDAFSLARVEALVRLGALDPAMALIEQAGVDRDIAHFAAYMNIALLTGAEDQACARLTAMPYLAPSQAHRVFCAARGGAWDDAALMLDTGRVLDLIDPDMVQRLDRFLNADLFEDATPLRPPREIDALSFRLHDAIGEPLATRSLPRAYAVADLRDLAGWKAQLEAAERLTRTGALPDNRLLGIYTDRKPAASGGIWDRVAALQRFETALGTQSLDAVTKALPPAWRAMQQARLEAPFASLFAARVSGLDLSGPAARIAFEMGMLSPDYEAFAATAPQDMALAPAVSALARGEAPRASADDGMLAAVAAGFGADLARRDLIALARDGELGMAILRSLALLDAGARGDTAALGAGLASLRALGLEDTARRSGIQLLLLEREPG</sequence>
<organism evidence="2 3">
    <name type="scientific">Sulfitobacter sabulilitoris</name>
    <dbReference type="NCBI Taxonomy" id="2562655"/>
    <lineage>
        <taxon>Bacteria</taxon>
        <taxon>Pseudomonadati</taxon>
        <taxon>Pseudomonadota</taxon>
        <taxon>Alphaproteobacteria</taxon>
        <taxon>Rhodobacterales</taxon>
        <taxon>Roseobacteraceae</taxon>
        <taxon>Sulfitobacter</taxon>
    </lineage>
</organism>
<dbReference type="EMBL" id="VANS01000001">
    <property type="protein sequence ID" value="TMM55585.1"/>
    <property type="molecule type" value="Genomic_DNA"/>
</dbReference>
<dbReference type="AlphaFoldDB" id="A0A5S3PSL6"/>
<evidence type="ECO:0000313" key="3">
    <source>
        <dbReference type="Proteomes" id="UP000309550"/>
    </source>
</evidence>
<name>A0A5S3PSL6_9RHOB</name>
<keyword evidence="3" id="KW-1185">Reference proteome</keyword>
<accession>A0A5S3PSL6</accession>
<proteinExistence type="predicted"/>
<evidence type="ECO:0000256" key="1">
    <source>
        <dbReference type="SAM" id="MobiDB-lite"/>
    </source>
</evidence>
<evidence type="ECO:0000313" key="2">
    <source>
        <dbReference type="EMBL" id="TMM55585.1"/>
    </source>
</evidence>
<protein>
    <submittedName>
        <fullName evidence="2">Uncharacterized protein</fullName>
    </submittedName>
</protein>
<gene>
    <name evidence="2" type="ORF">FDT80_02370</name>
</gene>
<feature type="region of interest" description="Disordered" evidence="1">
    <location>
        <begin position="34"/>
        <end position="61"/>
    </location>
</feature>